<dbReference type="PROSITE" id="PS51257">
    <property type="entry name" value="PROKAR_LIPOPROTEIN"/>
    <property type="match status" value="1"/>
</dbReference>
<evidence type="ECO:0000313" key="2">
    <source>
        <dbReference type="EMBL" id="WKW13380.1"/>
    </source>
</evidence>
<protein>
    <submittedName>
        <fullName evidence="2">Alpha/beta hydrolase</fullName>
    </submittedName>
</protein>
<dbReference type="EMBL" id="CP130613">
    <property type="protein sequence ID" value="WKW16287.1"/>
    <property type="molecule type" value="Genomic_DNA"/>
</dbReference>
<evidence type="ECO:0000256" key="1">
    <source>
        <dbReference type="SAM" id="SignalP"/>
    </source>
</evidence>
<accession>A0AA49Q6S4</accession>
<evidence type="ECO:0000313" key="3">
    <source>
        <dbReference type="EMBL" id="WKW16287.1"/>
    </source>
</evidence>
<dbReference type="InterPro" id="IPR010297">
    <property type="entry name" value="DUF900_hydrolase"/>
</dbReference>
<dbReference type="PANTHER" id="PTHR36513">
    <property type="entry name" value="ABC TRANSMEMBRANE TYPE-1 DOMAIN-CONTAINING PROTEIN"/>
    <property type="match status" value="1"/>
</dbReference>
<feature type="chain" id="PRO_5041261557" evidence="1">
    <location>
        <begin position="23"/>
        <end position="377"/>
    </location>
</feature>
<dbReference type="AlphaFoldDB" id="A0AA49Q6S4"/>
<organism evidence="2">
    <name type="scientific">Pseudogemmatithrix spongiicola</name>
    <dbReference type="NCBI Taxonomy" id="3062599"/>
    <lineage>
        <taxon>Bacteria</taxon>
        <taxon>Pseudomonadati</taxon>
        <taxon>Gemmatimonadota</taxon>
        <taxon>Gemmatimonadia</taxon>
        <taxon>Gemmatimonadales</taxon>
        <taxon>Gemmatimonadaceae</taxon>
        <taxon>Pseudogemmatithrix</taxon>
    </lineage>
</organism>
<gene>
    <name evidence="2" type="ORF">Strain138_002698</name>
    <name evidence="3" type="ORF">Strain318_002698</name>
</gene>
<dbReference type="Pfam" id="PF05990">
    <property type="entry name" value="DUF900"/>
    <property type="match status" value="1"/>
</dbReference>
<reference evidence="2" key="1">
    <citation type="submission" date="2023-07" db="EMBL/GenBank/DDBJ databases">
        <authorList>
            <person name="Haufschild T."/>
            <person name="Kallscheuer N."/>
            <person name="Hammer J."/>
            <person name="Kohn T."/>
            <person name="Kabuu M."/>
            <person name="Jogler M."/>
            <person name="Wohfarth N."/>
            <person name="Heuer A."/>
            <person name="Rohde M."/>
            <person name="van Teeseling M.C.F."/>
            <person name="Jogler C."/>
        </authorList>
    </citation>
    <scope>NUCLEOTIDE SEQUENCE</scope>
    <source>
        <strain evidence="2">Strain 138</strain>
        <strain evidence="3">Strain 318</strain>
    </source>
</reference>
<keyword evidence="2" id="KW-0378">Hydrolase</keyword>
<feature type="signal peptide" evidence="1">
    <location>
        <begin position="1"/>
        <end position="22"/>
    </location>
</feature>
<dbReference type="KEGG" id="pspc:Strain318_002698"/>
<keyword evidence="1" id="KW-0732">Signal</keyword>
<proteinExistence type="predicted"/>
<sequence>MKGRASLLLVLAGAALTVSTSACRPILGRADAPVLVDTLFYISARARENGRDAARLSDHLEYGMVFTRRPVLDDPVTDGARIQILDSLVLSREAFLGALGGCAARPDEPHRFAVMYTHGYGTSLRDLWEHAALARVRARGTQPWLVFAWPSIGSGVAWPRVGEVLTAAYRQDSTAAAASHAAFAEALGTAHAATGGARLMLVAHSLGGQLVGETFREDSALRAALTQDPLRAVAFVSPDIALERFGDSIVPAVRPLAQRLLLYASADDRVLFFSEMVNDSERAGRMAGGRREVPAFPGVESVDMTDGQYANSWLVHTFGTRHALRRKSAALFDLVHIVGAQRPAECRLTLGTAERAANGSWRLQPTAVPAPSAAGRC</sequence>
<dbReference type="RefSeq" id="WP_367886237.1">
    <property type="nucleotide sequence ID" value="NZ_CP130612.1"/>
</dbReference>
<dbReference type="PANTHER" id="PTHR36513:SF1">
    <property type="entry name" value="TRANSMEMBRANE PROTEIN"/>
    <property type="match status" value="1"/>
</dbReference>
<dbReference type="EMBL" id="CP130612">
    <property type="protein sequence ID" value="WKW13380.1"/>
    <property type="molecule type" value="Genomic_DNA"/>
</dbReference>
<dbReference type="InterPro" id="IPR029058">
    <property type="entry name" value="AB_hydrolase_fold"/>
</dbReference>
<keyword evidence="4" id="KW-1185">Reference proteome</keyword>
<dbReference type="Gene3D" id="3.40.50.1820">
    <property type="entry name" value="alpha/beta hydrolase"/>
    <property type="match status" value="1"/>
</dbReference>
<dbReference type="SUPFAM" id="SSF53474">
    <property type="entry name" value="alpha/beta-Hydrolases"/>
    <property type="match status" value="1"/>
</dbReference>
<name>A0AA49Q6S4_9BACT</name>
<accession>A0AA49Q8M8</accession>
<dbReference type="GO" id="GO:0016787">
    <property type="term" value="F:hydrolase activity"/>
    <property type="evidence" value="ECO:0007669"/>
    <property type="project" value="UniProtKB-KW"/>
</dbReference>
<dbReference type="Proteomes" id="UP001229955">
    <property type="component" value="Chromosome"/>
</dbReference>
<evidence type="ECO:0000313" key="4">
    <source>
        <dbReference type="Proteomes" id="UP001229955"/>
    </source>
</evidence>